<dbReference type="AlphaFoldDB" id="A0A9X1II72"/>
<protein>
    <submittedName>
        <fullName evidence="1">Uncharacterized protein</fullName>
    </submittedName>
</protein>
<evidence type="ECO:0000313" key="1">
    <source>
        <dbReference type="EMBL" id="MCB4825321.1"/>
    </source>
</evidence>
<keyword evidence="2" id="KW-1185">Reference proteome</keyword>
<gene>
    <name evidence="1" type="ORF">LHA35_26760</name>
</gene>
<dbReference type="RefSeq" id="WP_226614146.1">
    <property type="nucleotide sequence ID" value="NZ_JAJAQI010000082.1"/>
</dbReference>
<proteinExistence type="predicted"/>
<organism evidence="1 2">
    <name type="scientific">Roseicella aerolata</name>
    <dbReference type="NCBI Taxonomy" id="2883479"/>
    <lineage>
        <taxon>Bacteria</taxon>
        <taxon>Pseudomonadati</taxon>
        <taxon>Pseudomonadota</taxon>
        <taxon>Alphaproteobacteria</taxon>
        <taxon>Acetobacterales</taxon>
        <taxon>Roseomonadaceae</taxon>
        <taxon>Roseicella</taxon>
    </lineage>
</organism>
<sequence length="61" mass="6693">MRAGVARGPSVWFGEESIEMTLANDAHDFTASLIQFGNTPERSVVKEDENAQLSSVNRGLR</sequence>
<dbReference type="EMBL" id="JAJAQI010000082">
    <property type="protein sequence ID" value="MCB4825321.1"/>
    <property type="molecule type" value="Genomic_DNA"/>
</dbReference>
<reference evidence="1" key="1">
    <citation type="submission" date="2021-10" db="EMBL/GenBank/DDBJ databases">
        <title>Roseicella aerolatum sp. nov., isolated from aerosols of e-waste dismantling site.</title>
        <authorList>
            <person name="Qin T."/>
        </authorList>
    </citation>
    <scope>NUCLEOTIDE SEQUENCE</scope>
    <source>
        <strain evidence="1">GB24</strain>
    </source>
</reference>
<accession>A0A9X1II72</accession>
<comment type="caution">
    <text evidence="1">The sequence shown here is derived from an EMBL/GenBank/DDBJ whole genome shotgun (WGS) entry which is preliminary data.</text>
</comment>
<evidence type="ECO:0000313" key="2">
    <source>
        <dbReference type="Proteomes" id="UP001139311"/>
    </source>
</evidence>
<dbReference type="Proteomes" id="UP001139311">
    <property type="component" value="Unassembled WGS sequence"/>
</dbReference>
<name>A0A9X1II72_9PROT</name>